<dbReference type="Pfam" id="PF03632">
    <property type="entry name" value="Glyco_hydro_65m"/>
    <property type="match status" value="1"/>
</dbReference>
<evidence type="ECO:0000256" key="2">
    <source>
        <dbReference type="SAM" id="MobiDB-lite"/>
    </source>
</evidence>
<dbReference type="SUPFAM" id="SSF48208">
    <property type="entry name" value="Six-hairpin glycosidases"/>
    <property type="match status" value="1"/>
</dbReference>
<feature type="region of interest" description="Disordered" evidence="2">
    <location>
        <begin position="782"/>
        <end position="808"/>
    </location>
</feature>
<dbReference type="InterPro" id="IPR012341">
    <property type="entry name" value="6hp_glycosidase-like_sf"/>
</dbReference>
<dbReference type="PIRSF" id="PIRSF036289">
    <property type="entry name" value="Glycosyl_hydrolase_malt_phosph"/>
    <property type="match status" value="1"/>
</dbReference>
<dbReference type="Gene3D" id="2.70.98.40">
    <property type="entry name" value="Glycoside hydrolase, family 65, N-terminal domain"/>
    <property type="match status" value="1"/>
</dbReference>
<evidence type="ECO:0000313" key="7">
    <source>
        <dbReference type="Proteomes" id="UP001519924"/>
    </source>
</evidence>
<dbReference type="SUPFAM" id="SSF74650">
    <property type="entry name" value="Galactose mutarotase-like"/>
    <property type="match status" value="1"/>
</dbReference>
<organism evidence="6 7">
    <name type="scientific">Caldovatus aquaticus</name>
    <dbReference type="NCBI Taxonomy" id="2865671"/>
    <lineage>
        <taxon>Bacteria</taxon>
        <taxon>Pseudomonadati</taxon>
        <taxon>Pseudomonadota</taxon>
        <taxon>Alphaproteobacteria</taxon>
        <taxon>Acetobacterales</taxon>
        <taxon>Roseomonadaceae</taxon>
        <taxon>Caldovatus</taxon>
    </lineage>
</organism>
<name>A0ABS7F5B6_9PROT</name>
<proteinExistence type="inferred from homology"/>
<evidence type="ECO:0000256" key="1">
    <source>
        <dbReference type="ARBA" id="ARBA00006768"/>
    </source>
</evidence>
<dbReference type="Pfam" id="PF03633">
    <property type="entry name" value="Glyco_hydro_65C"/>
    <property type="match status" value="1"/>
</dbReference>
<keyword evidence="7" id="KW-1185">Reference proteome</keyword>
<protein>
    <recommendedName>
        <fullName evidence="8">Alpha,alpha-trehalose phosphorylase</fullName>
    </recommendedName>
</protein>
<comment type="caution">
    <text evidence="6">The sequence shown here is derived from an EMBL/GenBank/DDBJ whole genome shotgun (WGS) entry which is preliminary data.</text>
</comment>
<dbReference type="PANTHER" id="PTHR11051">
    <property type="entry name" value="GLYCOSYL HYDROLASE-RELATED"/>
    <property type="match status" value="1"/>
</dbReference>
<dbReference type="Pfam" id="PF03636">
    <property type="entry name" value="Glyco_hydro_65N"/>
    <property type="match status" value="1"/>
</dbReference>
<evidence type="ECO:0000259" key="3">
    <source>
        <dbReference type="Pfam" id="PF03632"/>
    </source>
</evidence>
<dbReference type="Proteomes" id="UP001519924">
    <property type="component" value="Unassembled WGS sequence"/>
</dbReference>
<dbReference type="InterPro" id="IPR008928">
    <property type="entry name" value="6-hairpin_glycosidase_sf"/>
</dbReference>
<evidence type="ECO:0000259" key="5">
    <source>
        <dbReference type="Pfam" id="PF03636"/>
    </source>
</evidence>
<evidence type="ECO:0008006" key="8">
    <source>
        <dbReference type="Google" id="ProtNLM"/>
    </source>
</evidence>
<feature type="compositionally biased region" description="Pro residues" evidence="2">
    <location>
        <begin position="785"/>
        <end position="808"/>
    </location>
</feature>
<dbReference type="PANTHER" id="PTHR11051:SF13">
    <property type="entry name" value="GLYCOSYL TRANSFERASE"/>
    <property type="match status" value="1"/>
</dbReference>
<feature type="domain" description="Glycoside hydrolase family 65 N-terminal" evidence="5">
    <location>
        <begin position="32"/>
        <end position="282"/>
    </location>
</feature>
<evidence type="ECO:0000259" key="4">
    <source>
        <dbReference type="Pfam" id="PF03633"/>
    </source>
</evidence>
<accession>A0ABS7F5B6</accession>
<comment type="similarity">
    <text evidence="1">Belongs to the glycosyl hydrolase 65 family.</text>
</comment>
<sequence>MLRARLVPPPDVFAIDPWALEARRYTAELAAEFAGQAETMAALANGHLGIRGVLDEGAPAAEPGVYLNGFYELRPLTYGERAYGFPRCGQSMLSLPDGTPMRLYVEGEPFRLDRAELLSFRRRLDMRAGVLERHVTWRAPRGQRLALRTLRLVSFDDRSLAAIRWELAAEEGAAEIALCSEMVLHPPLPADPDDPRLAEPVPGRRVLCPTGREAAGLRAVLGFATRGSRLVLACGMDHAVEEGADRLAARLECREDFARAEFRGEVAPGRPIRVWKALAYHYDDDSAAAEEVRARAARTLDRAMERGFEGVRERQRLHVARFWERADVEIEGADPRRQQVIRWNLFQLLQASERAEGHGIGARGLTGRTYEGHYFWDTEIYVLPFLVYTNPPMARSVLMFRYRTLDKARARARELRHRGATFPWRTINGDEASAYYAAGTAQYHINADIAYALRKYVEVAGDEEFLLRYGAEILVETARLWRDLGFFSPRRGGRFCINAVTGPDEYAPLVNNNLYTNLMARENLRYAADTVEAMRRRHPDAFAELARRTALGEEEPADWREAAERMYLPWDERLRIHPQDDSFLDKQRWDFAGTPADHYPLLLHYHPLNLYRAQVIKQADTVLAMFLLNGQFTPEEKKRNFDYYDPITTHDSSLSVCIQAIVAAEIGYMTKAMEYFRFAAEMDLSDVGGNMRHGAHIASIGGTWMALTYGFAGMRDGEGRISFRPRLPAEWRLLRFPLTIRGRRLRVEVRHDLTTYRLEAGDALTVFHAGEAVTLTVAAPVAARPTPPLPPEPVPEFPEQPPPAPPEG</sequence>
<feature type="domain" description="Glycoside hydrolase family 65 C-terminal" evidence="4">
    <location>
        <begin position="714"/>
        <end position="775"/>
    </location>
</feature>
<dbReference type="InterPro" id="IPR011013">
    <property type="entry name" value="Gal_mutarotase_sf_dom"/>
</dbReference>
<dbReference type="InterPro" id="IPR037018">
    <property type="entry name" value="GH65_N"/>
</dbReference>
<dbReference type="InterPro" id="IPR005196">
    <property type="entry name" value="Glyco_hydro_65_N"/>
</dbReference>
<dbReference type="RefSeq" id="WP_220118234.1">
    <property type="nucleotide sequence ID" value="NZ_JAHZUY010000041.1"/>
</dbReference>
<dbReference type="Gene3D" id="2.60.420.10">
    <property type="entry name" value="Maltose phosphorylase, domain 3"/>
    <property type="match status" value="1"/>
</dbReference>
<dbReference type="InterPro" id="IPR005195">
    <property type="entry name" value="Glyco_hydro_65_M"/>
</dbReference>
<reference evidence="6 7" key="1">
    <citation type="submission" date="2021-08" db="EMBL/GenBank/DDBJ databases">
        <title>Caldovatus sediminis gen. nov., sp. nov., a moderately thermophilic bacterium isolated from a hot spring.</title>
        <authorList>
            <person name="Hu C.-J."/>
            <person name="Li W.-J."/>
            <person name="Xian W.-D."/>
        </authorList>
    </citation>
    <scope>NUCLEOTIDE SEQUENCE [LARGE SCALE GENOMIC DNA]</scope>
    <source>
        <strain evidence="6 7">SYSU G05006</strain>
    </source>
</reference>
<dbReference type="InterPro" id="IPR017045">
    <property type="entry name" value="Malt_Pase/Glycosyl_Hdrlase"/>
</dbReference>
<dbReference type="InterPro" id="IPR005194">
    <property type="entry name" value="Glyco_hydro_65_C"/>
</dbReference>
<evidence type="ECO:0000313" key="6">
    <source>
        <dbReference type="EMBL" id="MBW8270493.1"/>
    </source>
</evidence>
<gene>
    <name evidence="6" type="ORF">K1J50_13480</name>
</gene>
<feature type="domain" description="Glycoside hydrolase family 65 central catalytic" evidence="3">
    <location>
        <begin position="342"/>
        <end position="705"/>
    </location>
</feature>
<dbReference type="EMBL" id="JAHZUY010000041">
    <property type="protein sequence ID" value="MBW8270493.1"/>
    <property type="molecule type" value="Genomic_DNA"/>
</dbReference>
<dbReference type="Gene3D" id="1.50.10.10">
    <property type="match status" value="1"/>
</dbReference>